<feature type="transmembrane region" description="Helical" evidence="8">
    <location>
        <begin position="65"/>
        <end position="87"/>
    </location>
</feature>
<feature type="transmembrane region" description="Helical" evidence="8">
    <location>
        <begin position="286"/>
        <end position="306"/>
    </location>
</feature>
<dbReference type="InterPro" id="IPR003689">
    <property type="entry name" value="ZIP"/>
</dbReference>
<keyword evidence="11" id="KW-1185">Reference proteome</keyword>
<feature type="transmembrane region" description="Helical" evidence="8">
    <location>
        <begin position="99"/>
        <end position="119"/>
    </location>
</feature>
<dbReference type="OrthoDB" id="200954at2759"/>
<evidence type="ECO:0000256" key="8">
    <source>
        <dbReference type="SAM" id="Phobius"/>
    </source>
</evidence>
<feature type="region of interest" description="Disordered" evidence="7">
    <location>
        <begin position="33"/>
        <end position="55"/>
    </location>
</feature>
<proteinExistence type="inferred from homology"/>
<organism evidence="10 11">
    <name type="scientific">Cinara cedri</name>
    <dbReference type="NCBI Taxonomy" id="506608"/>
    <lineage>
        <taxon>Eukaryota</taxon>
        <taxon>Metazoa</taxon>
        <taxon>Ecdysozoa</taxon>
        <taxon>Arthropoda</taxon>
        <taxon>Hexapoda</taxon>
        <taxon>Insecta</taxon>
        <taxon>Pterygota</taxon>
        <taxon>Neoptera</taxon>
        <taxon>Paraneoptera</taxon>
        <taxon>Hemiptera</taxon>
        <taxon>Sternorrhyncha</taxon>
        <taxon>Aphidomorpha</taxon>
        <taxon>Aphidoidea</taxon>
        <taxon>Aphididae</taxon>
        <taxon>Lachninae</taxon>
        <taxon>Cinara</taxon>
    </lineage>
</organism>
<comment type="subcellular location">
    <subcellularLocation>
        <location evidence="1">Membrane</location>
        <topology evidence="1">Multi-pass membrane protein</topology>
    </subcellularLocation>
</comment>
<dbReference type="PANTHER" id="PTHR16950">
    <property type="entry name" value="ZINC TRANSPORTER SLC39A7 HISTIDINE-RICH MEMBRANE PROTEIN KE4"/>
    <property type="match status" value="1"/>
</dbReference>
<evidence type="ECO:0000256" key="4">
    <source>
        <dbReference type="ARBA" id="ARBA00022989"/>
    </source>
</evidence>
<feature type="region of interest" description="Disordered" evidence="7">
    <location>
        <begin position="127"/>
        <end position="154"/>
    </location>
</feature>
<feature type="transmembrane region" description="Helical" evidence="8">
    <location>
        <begin position="352"/>
        <end position="368"/>
    </location>
</feature>
<comment type="similarity">
    <text evidence="6">Belongs to the ZIP transporter (TC 2.A.5) family. KE4/Catsup subfamily.</text>
</comment>
<sequence>MMSKKFFKYVAWTLLFVFVLLALPKLCTGHGHHDHDHHHHDHHHDHHSHSHTHDSPKTVPFDSMIWIKALSSTVAISVLPFLVLFFIPINSKDQHQQFLKVLLSFASGGLLGDAFLHLIPHALAPHDHHEHDHDHGHDHQCSVHPHSTESHSHDHDHETRVGLWILAGILMFLFIEKMVRVIRDGHSHSHSAATTSKEKLSDDEDDADNSTNVSCPKSKPQLSVAGWLNIVADFTHNFTDGLAIGAAYLAGQNIGLVTTVTVLLHEVPHEIGDYAILIKEGSTKAYAMKCQLLTAFGAVCGTLVSLTFGKDSEAANSWVLPFTAGGFIYIATVNVIPSLLEHTSFKQSIKEIVALLVGVYLMVLVAYYE</sequence>
<dbReference type="Pfam" id="PF02535">
    <property type="entry name" value="Zip"/>
    <property type="match status" value="1"/>
</dbReference>
<dbReference type="GO" id="GO:0006882">
    <property type="term" value="P:intracellular zinc ion homeostasis"/>
    <property type="evidence" value="ECO:0007669"/>
    <property type="project" value="TreeGrafter"/>
</dbReference>
<accession>A0A5E4MUY1</accession>
<keyword evidence="4 8" id="KW-1133">Transmembrane helix</keyword>
<protein>
    <submittedName>
        <fullName evidence="10">Zinc/iron permease</fullName>
    </submittedName>
</protein>
<evidence type="ECO:0000313" key="10">
    <source>
        <dbReference type="EMBL" id="VVC34662.1"/>
    </source>
</evidence>
<feature type="transmembrane region" description="Helical" evidence="8">
    <location>
        <begin position="318"/>
        <end position="340"/>
    </location>
</feature>
<evidence type="ECO:0000256" key="6">
    <source>
        <dbReference type="ARBA" id="ARBA00038485"/>
    </source>
</evidence>
<evidence type="ECO:0000256" key="5">
    <source>
        <dbReference type="ARBA" id="ARBA00023136"/>
    </source>
</evidence>
<name>A0A5E4MUY1_9HEMI</name>
<keyword evidence="9" id="KW-0732">Signal</keyword>
<feature type="compositionally biased region" description="Basic residues" evidence="7">
    <location>
        <begin position="33"/>
        <end position="50"/>
    </location>
</feature>
<feature type="chain" id="PRO_5022684702" evidence="9">
    <location>
        <begin position="30"/>
        <end position="369"/>
    </location>
</feature>
<evidence type="ECO:0000256" key="9">
    <source>
        <dbReference type="SAM" id="SignalP"/>
    </source>
</evidence>
<reference evidence="10 11" key="1">
    <citation type="submission" date="2019-08" db="EMBL/GenBank/DDBJ databases">
        <authorList>
            <person name="Alioto T."/>
            <person name="Alioto T."/>
            <person name="Gomez Garrido J."/>
        </authorList>
    </citation>
    <scope>NUCLEOTIDE SEQUENCE [LARGE SCALE GENOMIC DNA]</scope>
</reference>
<dbReference type="Proteomes" id="UP000325440">
    <property type="component" value="Unassembled WGS sequence"/>
</dbReference>
<feature type="region of interest" description="Disordered" evidence="7">
    <location>
        <begin position="190"/>
        <end position="217"/>
    </location>
</feature>
<dbReference type="EMBL" id="CABPRJ010001006">
    <property type="protein sequence ID" value="VVC34662.1"/>
    <property type="molecule type" value="Genomic_DNA"/>
</dbReference>
<dbReference type="GO" id="GO:0005385">
    <property type="term" value="F:zinc ion transmembrane transporter activity"/>
    <property type="evidence" value="ECO:0007669"/>
    <property type="project" value="TreeGrafter"/>
</dbReference>
<feature type="transmembrane region" description="Helical" evidence="8">
    <location>
        <begin position="161"/>
        <end position="179"/>
    </location>
</feature>
<feature type="signal peptide" evidence="9">
    <location>
        <begin position="1"/>
        <end position="29"/>
    </location>
</feature>
<keyword evidence="5 8" id="KW-0472">Membrane</keyword>
<evidence type="ECO:0000313" key="11">
    <source>
        <dbReference type="Proteomes" id="UP000325440"/>
    </source>
</evidence>
<dbReference type="AlphaFoldDB" id="A0A5E4MUY1"/>
<evidence type="ECO:0000256" key="3">
    <source>
        <dbReference type="ARBA" id="ARBA00022692"/>
    </source>
</evidence>
<evidence type="ECO:0000256" key="7">
    <source>
        <dbReference type="SAM" id="MobiDB-lite"/>
    </source>
</evidence>
<keyword evidence="3 8" id="KW-0812">Transmembrane</keyword>
<dbReference type="PANTHER" id="PTHR16950:SF25">
    <property type="entry name" value="ZINC TRANSPORTER SLC39A7"/>
    <property type="match status" value="1"/>
</dbReference>
<gene>
    <name evidence="10" type="ORF">CINCED_3A019118</name>
</gene>
<dbReference type="GO" id="GO:0016020">
    <property type="term" value="C:membrane"/>
    <property type="evidence" value="ECO:0007669"/>
    <property type="project" value="UniProtKB-SubCell"/>
</dbReference>
<keyword evidence="2" id="KW-0813">Transport</keyword>
<evidence type="ECO:0000256" key="2">
    <source>
        <dbReference type="ARBA" id="ARBA00022448"/>
    </source>
</evidence>
<evidence type="ECO:0000256" key="1">
    <source>
        <dbReference type="ARBA" id="ARBA00004141"/>
    </source>
</evidence>